<organism evidence="1 2">
    <name type="scientific">Willisornis vidua</name>
    <name type="common">Xingu scale-backed antbird</name>
    <dbReference type="NCBI Taxonomy" id="1566151"/>
    <lineage>
        <taxon>Eukaryota</taxon>
        <taxon>Metazoa</taxon>
        <taxon>Chordata</taxon>
        <taxon>Craniata</taxon>
        <taxon>Vertebrata</taxon>
        <taxon>Euteleostomi</taxon>
        <taxon>Archelosauria</taxon>
        <taxon>Archosauria</taxon>
        <taxon>Dinosauria</taxon>
        <taxon>Saurischia</taxon>
        <taxon>Theropoda</taxon>
        <taxon>Coelurosauria</taxon>
        <taxon>Aves</taxon>
        <taxon>Neognathae</taxon>
        <taxon>Neoaves</taxon>
        <taxon>Telluraves</taxon>
        <taxon>Australaves</taxon>
        <taxon>Passeriformes</taxon>
        <taxon>Thamnophilidae</taxon>
        <taxon>Willisornis</taxon>
    </lineage>
</organism>
<dbReference type="Proteomes" id="UP001145742">
    <property type="component" value="Unassembled WGS sequence"/>
</dbReference>
<accession>A0ABQ9DXR5</accession>
<sequence length="101" mass="10994">MERDLGVLVDGKLNMSQQCPGSQVGCVTIVNTFGVIDRCLRSCSLGLCRVPQVAQRKAMSFPEHSILRYEDGQVGDTSINTQESSIHKEILRVIGNQTATG</sequence>
<protein>
    <submittedName>
        <fullName evidence="1">Uncharacterized protein</fullName>
    </submittedName>
</protein>
<dbReference type="EMBL" id="WHWB01032043">
    <property type="protein sequence ID" value="KAJ7427163.1"/>
    <property type="molecule type" value="Genomic_DNA"/>
</dbReference>
<keyword evidence="2" id="KW-1185">Reference proteome</keyword>
<gene>
    <name evidence="1" type="ORF">WISP_09236</name>
</gene>
<name>A0ABQ9DXR5_9PASS</name>
<comment type="caution">
    <text evidence="1">The sequence shown here is derived from an EMBL/GenBank/DDBJ whole genome shotgun (WGS) entry which is preliminary data.</text>
</comment>
<reference evidence="1" key="1">
    <citation type="submission" date="2019-10" db="EMBL/GenBank/DDBJ databases">
        <authorList>
            <person name="Soares A.E.R."/>
            <person name="Aleixo A."/>
            <person name="Schneider P."/>
            <person name="Miyaki C.Y."/>
            <person name="Schneider M.P."/>
            <person name="Mello C."/>
            <person name="Vasconcelos A.T.R."/>
        </authorList>
    </citation>
    <scope>NUCLEOTIDE SEQUENCE</scope>
    <source>
        <tissue evidence="1">Muscle</tissue>
    </source>
</reference>
<evidence type="ECO:0000313" key="1">
    <source>
        <dbReference type="EMBL" id="KAJ7427163.1"/>
    </source>
</evidence>
<proteinExistence type="predicted"/>
<evidence type="ECO:0000313" key="2">
    <source>
        <dbReference type="Proteomes" id="UP001145742"/>
    </source>
</evidence>